<dbReference type="PANTHER" id="PTHR34975">
    <property type="entry name" value="SPORE GERMINATION PROTEIN A2"/>
    <property type="match status" value="1"/>
</dbReference>
<protein>
    <submittedName>
        <fullName evidence="9">Uncharacterized protein</fullName>
    </submittedName>
</protein>
<dbReference type="EMBL" id="JMIR01000021">
    <property type="protein sequence ID" value="KEO82524.1"/>
    <property type="molecule type" value="Genomic_DNA"/>
</dbReference>
<feature type="transmembrane region" description="Helical" evidence="8">
    <location>
        <begin position="238"/>
        <end position="263"/>
    </location>
</feature>
<dbReference type="NCBIfam" id="TIGR00912">
    <property type="entry name" value="2A0309"/>
    <property type="match status" value="1"/>
</dbReference>
<feature type="transmembrane region" description="Helical" evidence="8">
    <location>
        <begin position="328"/>
        <end position="345"/>
    </location>
</feature>
<reference evidence="9 10" key="1">
    <citation type="journal article" date="2013" name="Int. J. Syst. Evol. Microbiol.">
        <title>Tumebacillus flagellatus sp. nov., an alpha-amylase/pullulanase-producing bacterium isolated from cassava wastewater.</title>
        <authorList>
            <person name="Wang Q."/>
            <person name="Xie N."/>
            <person name="Qin Y."/>
            <person name="Shen N."/>
            <person name="Zhu J."/>
            <person name="Mi H."/>
            <person name="Huang R."/>
        </authorList>
    </citation>
    <scope>NUCLEOTIDE SEQUENCE [LARGE SCALE GENOMIC DNA]</scope>
    <source>
        <strain evidence="9 10">GST4</strain>
    </source>
</reference>
<evidence type="ECO:0000313" key="9">
    <source>
        <dbReference type="EMBL" id="KEO82524.1"/>
    </source>
</evidence>
<evidence type="ECO:0000256" key="6">
    <source>
        <dbReference type="ARBA" id="ARBA00022989"/>
    </source>
</evidence>
<dbReference type="OrthoDB" id="2661055at2"/>
<gene>
    <name evidence="9" type="ORF">EL26_14920</name>
</gene>
<dbReference type="GO" id="GO:0009847">
    <property type="term" value="P:spore germination"/>
    <property type="evidence" value="ECO:0007669"/>
    <property type="project" value="InterPro"/>
</dbReference>
<keyword evidence="7 8" id="KW-0472">Membrane</keyword>
<keyword evidence="3" id="KW-0813">Transport</keyword>
<comment type="similarity">
    <text evidence="2">Belongs to the amino acid-polyamine-organocation (APC) superfamily. Spore germination protein (SGP) (TC 2.A.3.9) family.</text>
</comment>
<keyword evidence="4" id="KW-0309">Germination</keyword>
<organism evidence="9 10">
    <name type="scientific">Tumebacillus flagellatus</name>
    <dbReference type="NCBI Taxonomy" id="1157490"/>
    <lineage>
        <taxon>Bacteria</taxon>
        <taxon>Bacillati</taxon>
        <taxon>Bacillota</taxon>
        <taxon>Bacilli</taxon>
        <taxon>Bacillales</taxon>
        <taxon>Alicyclobacillaceae</taxon>
        <taxon>Tumebacillus</taxon>
    </lineage>
</organism>
<dbReference type="Pfam" id="PF03845">
    <property type="entry name" value="Spore_permease"/>
    <property type="match status" value="1"/>
</dbReference>
<evidence type="ECO:0000313" key="10">
    <source>
        <dbReference type="Proteomes" id="UP000027931"/>
    </source>
</evidence>
<evidence type="ECO:0000256" key="4">
    <source>
        <dbReference type="ARBA" id="ARBA00022544"/>
    </source>
</evidence>
<evidence type="ECO:0000256" key="8">
    <source>
        <dbReference type="SAM" id="Phobius"/>
    </source>
</evidence>
<dbReference type="RefSeq" id="WP_052036386.1">
    <property type="nucleotide sequence ID" value="NZ_JMIR01000021.1"/>
</dbReference>
<evidence type="ECO:0000256" key="2">
    <source>
        <dbReference type="ARBA" id="ARBA00007998"/>
    </source>
</evidence>
<evidence type="ECO:0000256" key="5">
    <source>
        <dbReference type="ARBA" id="ARBA00022692"/>
    </source>
</evidence>
<feature type="transmembrane region" description="Helical" evidence="8">
    <location>
        <begin position="357"/>
        <end position="379"/>
    </location>
</feature>
<dbReference type="GO" id="GO:0016020">
    <property type="term" value="C:membrane"/>
    <property type="evidence" value="ECO:0007669"/>
    <property type="project" value="UniProtKB-SubCell"/>
</dbReference>
<keyword evidence="6 8" id="KW-1133">Transmembrane helix</keyword>
<dbReference type="Proteomes" id="UP000027931">
    <property type="component" value="Unassembled WGS sequence"/>
</dbReference>
<dbReference type="Gene3D" id="1.20.1740.10">
    <property type="entry name" value="Amino acid/polyamine transporter I"/>
    <property type="match status" value="1"/>
</dbReference>
<feature type="transmembrane region" description="Helical" evidence="8">
    <location>
        <begin position="205"/>
        <end position="226"/>
    </location>
</feature>
<evidence type="ECO:0000256" key="7">
    <source>
        <dbReference type="ARBA" id="ARBA00023136"/>
    </source>
</evidence>
<evidence type="ECO:0000256" key="3">
    <source>
        <dbReference type="ARBA" id="ARBA00022448"/>
    </source>
</evidence>
<feature type="transmembrane region" description="Helical" evidence="8">
    <location>
        <begin position="20"/>
        <end position="40"/>
    </location>
</feature>
<comment type="caution">
    <text evidence="9">The sequence shown here is derived from an EMBL/GenBank/DDBJ whole genome shotgun (WGS) entry which is preliminary data.</text>
</comment>
<keyword evidence="5 8" id="KW-0812">Transmembrane</keyword>
<keyword evidence="10" id="KW-1185">Reference proteome</keyword>
<sequence>MSQAKRHLTTGSPETSKFLITRYQAMAFNASTIIGVGVLTLPRATTEQAHQFGWISVLIALLISLLGLMVIYDLNHRYPGQTIVEILQSLFGSTRLKWVGRLLSAPFVLLYLFYWCWSTGIVLRTFGEVVVTAVLVNTPLEVIVATMLLLCIMLAYYNVEVVVRVNEVLLGLIVVPVLFIALSSFQSAHLDFILPLFSMHRIGGVLQASLPAMTSLLGFEAMLMYNSHLSKEPRMMRWQLYGLLIAGLIYLLIVIAGIMSFGYEELSRQAWPTLELVKSTQVPGLVLERLEAVFLAVWVAAVFTSAGNWFFCANWSFRQFCRFKKRKWWSPPGLAVITYLIAMYPRNIEDLFHYLAYTSYFGLGTAFVMPFLFWVIALIRGGKRKKGEGGTPDARAAS</sequence>
<comment type="subcellular location">
    <subcellularLocation>
        <location evidence="1">Membrane</location>
        <topology evidence="1">Multi-pass membrane protein</topology>
    </subcellularLocation>
</comment>
<feature type="transmembrane region" description="Helical" evidence="8">
    <location>
        <begin position="52"/>
        <end position="72"/>
    </location>
</feature>
<feature type="transmembrane region" description="Helical" evidence="8">
    <location>
        <begin position="168"/>
        <end position="185"/>
    </location>
</feature>
<proteinExistence type="inferred from homology"/>
<name>A0A074LN34_9BACL</name>
<dbReference type="eggNOG" id="COG0814">
    <property type="taxonomic scope" value="Bacteria"/>
</dbReference>
<dbReference type="InterPro" id="IPR004761">
    <property type="entry name" value="Spore_GerAB"/>
</dbReference>
<evidence type="ECO:0000256" key="1">
    <source>
        <dbReference type="ARBA" id="ARBA00004141"/>
    </source>
</evidence>
<feature type="transmembrane region" description="Helical" evidence="8">
    <location>
        <begin position="292"/>
        <end position="316"/>
    </location>
</feature>
<feature type="transmembrane region" description="Helical" evidence="8">
    <location>
        <begin position="129"/>
        <end position="156"/>
    </location>
</feature>
<feature type="transmembrane region" description="Helical" evidence="8">
    <location>
        <begin position="102"/>
        <end position="123"/>
    </location>
</feature>
<dbReference type="AlphaFoldDB" id="A0A074LN34"/>
<dbReference type="STRING" id="1157490.EL26_14920"/>
<dbReference type="PANTHER" id="PTHR34975:SF2">
    <property type="entry name" value="SPORE GERMINATION PROTEIN A2"/>
    <property type="match status" value="1"/>
</dbReference>
<accession>A0A074LN34</accession>